<dbReference type="InterPro" id="IPR015421">
    <property type="entry name" value="PyrdxlP-dep_Trfase_major"/>
</dbReference>
<evidence type="ECO:0000256" key="5">
    <source>
        <dbReference type="ARBA" id="ARBA00022898"/>
    </source>
</evidence>
<dbReference type="InterPro" id="IPR004839">
    <property type="entry name" value="Aminotransferase_I/II_large"/>
</dbReference>
<dbReference type="Pfam" id="PF00155">
    <property type="entry name" value="Aminotran_1_2"/>
    <property type="match status" value="1"/>
</dbReference>
<proteinExistence type="inferred from homology"/>
<reference evidence="10" key="1">
    <citation type="journal article" date="2019" name="Int. J. Syst. Evol. Microbiol.">
        <title>The Global Catalogue of Microorganisms (GCM) 10K type strain sequencing project: providing services to taxonomists for standard genome sequencing and annotation.</title>
        <authorList>
            <consortium name="The Broad Institute Genomics Platform"/>
            <consortium name="The Broad Institute Genome Sequencing Center for Infectious Disease"/>
            <person name="Wu L."/>
            <person name="Ma J."/>
        </authorList>
    </citation>
    <scope>NUCLEOTIDE SEQUENCE [LARGE SCALE GENOMIC DNA]</scope>
    <source>
        <strain evidence="10">CGMCC 1.12125</strain>
    </source>
</reference>
<dbReference type="GO" id="GO:0008483">
    <property type="term" value="F:transaminase activity"/>
    <property type="evidence" value="ECO:0007669"/>
    <property type="project" value="UniProtKB-KW"/>
</dbReference>
<dbReference type="InterPro" id="IPR004838">
    <property type="entry name" value="NHTrfase_class1_PyrdxlP-BS"/>
</dbReference>
<keyword evidence="4 6" id="KW-0808">Transferase</keyword>
<dbReference type="PROSITE" id="PS00105">
    <property type="entry name" value="AA_TRANSFER_CLASS_1"/>
    <property type="match status" value="1"/>
</dbReference>
<evidence type="ECO:0000313" key="10">
    <source>
        <dbReference type="Proteomes" id="UP001595965"/>
    </source>
</evidence>
<evidence type="ECO:0000256" key="3">
    <source>
        <dbReference type="ARBA" id="ARBA00022576"/>
    </source>
</evidence>
<sequence length="446" mass="46201">MISSPQPDGQSSTSLPPAPPLAPSSRSQVPAFQVMTILGQVAELRAAGADVVSLCAGEPGGGAPAGVSARAAELHASGRALNYTPTLGIEELRTAIAGHYARWYGVDVDPARVAVTTGSSGAFMAGFLAAFNPGDRVAMARPGYAAYRNILAALGCQVVEIDAGPAVRFQPTPALLEEAESTHGPLAGLILASPNNPTGTMATRAEMAVLATWCRERGVRLVSDEIYHGITYGSSDGIGGAATADAVDASDGNDADGAAAAPGDRADVERGVCAWEYSTEAMVISSFSKYWGMPGWRIGWMLMPEDLAPAIGGLSGSVSLCPPAPAQYAAVEAFSDESYAACDAQVAGFARARALVLKNQDRLGWADAAPADGAFYFWAKPGEAMLARYGTSTVYCEALLERAHVALTPGTDFDTAHGEDYVRLSFAAGYDAVAEAIERIVAFQRG</sequence>
<dbReference type="EMBL" id="JBHSEN010000001">
    <property type="protein sequence ID" value="MFC4429386.1"/>
    <property type="molecule type" value="Genomic_DNA"/>
</dbReference>
<dbReference type="EC" id="2.6.1.-" evidence="6"/>
<name>A0ABV8XWX5_9MICC</name>
<organism evidence="9 10">
    <name type="scientific">Citricoccus alkalitolerans</name>
    <dbReference type="NCBI Taxonomy" id="246603"/>
    <lineage>
        <taxon>Bacteria</taxon>
        <taxon>Bacillati</taxon>
        <taxon>Actinomycetota</taxon>
        <taxon>Actinomycetes</taxon>
        <taxon>Micrococcales</taxon>
        <taxon>Micrococcaceae</taxon>
        <taxon>Citricoccus</taxon>
    </lineage>
</organism>
<evidence type="ECO:0000256" key="4">
    <source>
        <dbReference type="ARBA" id="ARBA00022679"/>
    </source>
</evidence>
<feature type="region of interest" description="Disordered" evidence="7">
    <location>
        <begin position="1"/>
        <end position="26"/>
    </location>
</feature>
<keyword evidence="3 6" id="KW-0032">Aminotransferase</keyword>
<dbReference type="PANTHER" id="PTHR46383:SF2">
    <property type="entry name" value="AMINOTRANSFERASE"/>
    <property type="match status" value="1"/>
</dbReference>
<dbReference type="RefSeq" id="WP_344228494.1">
    <property type="nucleotide sequence ID" value="NZ_BAAALH010000002.1"/>
</dbReference>
<dbReference type="SUPFAM" id="SSF53383">
    <property type="entry name" value="PLP-dependent transferases"/>
    <property type="match status" value="1"/>
</dbReference>
<keyword evidence="10" id="KW-1185">Reference proteome</keyword>
<evidence type="ECO:0000313" key="9">
    <source>
        <dbReference type="EMBL" id="MFC4429386.1"/>
    </source>
</evidence>
<evidence type="ECO:0000256" key="2">
    <source>
        <dbReference type="ARBA" id="ARBA00007441"/>
    </source>
</evidence>
<evidence type="ECO:0000256" key="1">
    <source>
        <dbReference type="ARBA" id="ARBA00001933"/>
    </source>
</evidence>
<gene>
    <name evidence="9" type="ORF">ACFO0K_06810</name>
</gene>
<dbReference type="Gene3D" id="3.40.640.10">
    <property type="entry name" value="Type I PLP-dependent aspartate aminotransferase-like (Major domain)"/>
    <property type="match status" value="1"/>
</dbReference>
<accession>A0ABV8XWX5</accession>
<dbReference type="PANTHER" id="PTHR46383">
    <property type="entry name" value="ASPARTATE AMINOTRANSFERASE"/>
    <property type="match status" value="1"/>
</dbReference>
<evidence type="ECO:0000259" key="8">
    <source>
        <dbReference type="Pfam" id="PF00155"/>
    </source>
</evidence>
<comment type="similarity">
    <text evidence="2 6">Belongs to the class-I pyridoxal-phosphate-dependent aminotransferase family.</text>
</comment>
<dbReference type="InterPro" id="IPR050596">
    <property type="entry name" value="AspAT/PAT-like"/>
</dbReference>
<feature type="domain" description="Aminotransferase class I/classII large" evidence="8">
    <location>
        <begin position="50"/>
        <end position="437"/>
    </location>
</feature>
<evidence type="ECO:0000256" key="7">
    <source>
        <dbReference type="SAM" id="MobiDB-lite"/>
    </source>
</evidence>
<evidence type="ECO:0000256" key="6">
    <source>
        <dbReference type="RuleBase" id="RU000481"/>
    </source>
</evidence>
<dbReference type="InterPro" id="IPR015424">
    <property type="entry name" value="PyrdxlP-dep_Trfase"/>
</dbReference>
<comment type="caution">
    <text evidence="9">The sequence shown here is derived from an EMBL/GenBank/DDBJ whole genome shotgun (WGS) entry which is preliminary data.</text>
</comment>
<dbReference type="CDD" id="cd00609">
    <property type="entry name" value="AAT_like"/>
    <property type="match status" value="1"/>
</dbReference>
<protein>
    <recommendedName>
        <fullName evidence="6">Aminotransferase</fullName>
        <ecNumber evidence="6">2.6.1.-</ecNumber>
    </recommendedName>
</protein>
<feature type="compositionally biased region" description="Polar residues" evidence="7">
    <location>
        <begin position="1"/>
        <end position="10"/>
    </location>
</feature>
<keyword evidence="5" id="KW-0663">Pyridoxal phosphate</keyword>
<dbReference type="Proteomes" id="UP001595965">
    <property type="component" value="Unassembled WGS sequence"/>
</dbReference>
<comment type="cofactor">
    <cofactor evidence="1 6">
        <name>pyridoxal 5'-phosphate</name>
        <dbReference type="ChEBI" id="CHEBI:597326"/>
    </cofactor>
</comment>